<evidence type="ECO:0000256" key="1">
    <source>
        <dbReference type="SAM" id="Phobius"/>
    </source>
</evidence>
<evidence type="ECO:0000313" key="2">
    <source>
        <dbReference type="EMBL" id="KAK6323915.1"/>
    </source>
</evidence>
<keyword evidence="1" id="KW-0472">Membrane</keyword>
<dbReference type="EMBL" id="JAGTTL010000004">
    <property type="protein sequence ID" value="KAK6323915.1"/>
    <property type="molecule type" value="Genomic_DNA"/>
</dbReference>
<reference evidence="2 3" key="1">
    <citation type="submission" date="2021-04" db="EMBL/GenBank/DDBJ databases">
        <authorList>
            <person name="De Guttry C."/>
            <person name="Zahm M."/>
            <person name="Klopp C."/>
            <person name="Cabau C."/>
            <person name="Louis A."/>
            <person name="Berthelot C."/>
            <person name="Parey E."/>
            <person name="Roest Crollius H."/>
            <person name="Montfort J."/>
            <person name="Robinson-Rechavi M."/>
            <person name="Bucao C."/>
            <person name="Bouchez O."/>
            <person name="Gislard M."/>
            <person name="Lluch J."/>
            <person name="Milhes M."/>
            <person name="Lampietro C."/>
            <person name="Lopez Roques C."/>
            <person name="Donnadieu C."/>
            <person name="Braasch I."/>
            <person name="Desvignes T."/>
            <person name="Postlethwait J."/>
            <person name="Bobe J."/>
            <person name="Wedekind C."/>
            <person name="Guiguen Y."/>
        </authorList>
    </citation>
    <scope>NUCLEOTIDE SEQUENCE [LARGE SCALE GENOMIC DNA]</scope>
    <source>
        <strain evidence="2">Cs_M1</strain>
        <tissue evidence="2">Blood</tissue>
    </source>
</reference>
<proteinExistence type="predicted"/>
<name>A0AAN8R0P6_9TELE</name>
<keyword evidence="1" id="KW-1133">Transmembrane helix</keyword>
<comment type="caution">
    <text evidence="2">The sequence shown here is derived from an EMBL/GenBank/DDBJ whole genome shotgun (WGS) entry which is preliminary data.</text>
</comment>
<keyword evidence="1" id="KW-0812">Transmembrane</keyword>
<protein>
    <submittedName>
        <fullName evidence="2">Uncharacterized protein</fullName>
    </submittedName>
</protein>
<keyword evidence="3" id="KW-1185">Reference proteome</keyword>
<organism evidence="2 3">
    <name type="scientific">Coregonus suidteri</name>
    <dbReference type="NCBI Taxonomy" id="861788"/>
    <lineage>
        <taxon>Eukaryota</taxon>
        <taxon>Metazoa</taxon>
        <taxon>Chordata</taxon>
        <taxon>Craniata</taxon>
        <taxon>Vertebrata</taxon>
        <taxon>Euteleostomi</taxon>
        <taxon>Actinopterygii</taxon>
        <taxon>Neopterygii</taxon>
        <taxon>Teleostei</taxon>
        <taxon>Protacanthopterygii</taxon>
        <taxon>Salmoniformes</taxon>
        <taxon>Salmonidae</taxon>
        <taxon>Coregoninae</taxon>
        <taxon>Coregonus</taxon>
    </lineage>
</organism>
<sequence>MSIQGYDADDVFPITETGNSYSDVVNTLAQTDRYDPNDFQAIVSNSGLDDGKDVDDQGSTASNMNQTEYYTNFMLLGKDKEVVLYCIYVVIFQNVAIQLVCV</sequence>
<gene>
    <name evidence="2" type="ORF">J4Q44_G00062540</name>
</gene>
<accession>A0AAN8R0P6</accession>
<feature type="transmembrane region" description="Helical" evidence="1">
    <location>
        <begin position="82"/>
        <end position="100"/>
    </location>
</feature>
<dbReference type="Proteomes" id="UP001356427">
    <property type="component" value="Unassembled WGS sequence"/>
</dbReference>
<dbReference type="AlphaFoldDB" id="A0AAN8R0P6"/>
<evidence type="ECO:0000313" key="3">
    <source>
        <dbReference type="Proteomes" id="UP001356427"/>
    </source>
</evidence>